<dbReference type="InterPro" id="IPR029044">
    <property type="entry name" value="Nucleotide-diphossugar_trans"/>
</dbReference>
<dbReference type="InterPro" id="IPR050748">
    <property type="entry name" value="Glycosyltrans_8_dom-fam"/>
</dbReference>
<keyword evidence="1" id="KW-0328">Glycosyltransferase</keyword>
<dbReference type="PANTHER" id="PTHR13778">
    <property type="entry name" value="GLYCOSYLTRANSFERASE 8 DOMAIN-CONTAINING PROTEIN"/>
    <property type="match status" value="1"/>
</dbReference>
<dbReference type="InterPro" id="IPR002495">
    <property type="entry name" value="Glyco_trans_8"/>
</dbReference>
<name>A0ABR5A2Y2_9BACL</name>
<dbReference type="Pfam" id="PF01501">
    <property type="entry name" value="Glyco_transf_8"/>
    <property type="match status" value="1"/>
</dbReference>
<accession>A0ABR5A2Y2</accession>
<protein>
    <submittedName>
        <fullName evidence="4">Glycosyl transferase family 8</fullName>
    </submittedName>
</protein>
<dbReference type="PANTHER" id="PTHR13778:SF47">
    <property type="entry name" value="LIPOPOLYSACCHARIDE 1,3-GALACTOSYLTRANSFERASE"/>
    <property type="match status" value="1"/>
</dbReference>
<dbReference type="CDD" id="cd04194">
    <property type="entry name" value="GT8_A4GalT_like"/>
    <property type="match status" value="1"/>
</dbReference>
<proteinExistence type="predicted"/>
<evidence type="ECO:0000313" key="4">
    <source>
        <dbReference type="EMBL" id="KIL35400.1"/>
    </source>
</evidence>
<dbReference type="Proteomes" id="UP000054526">
    <property type="component" value="Unassembled WGS sequence"/>
</dbReference>
<gene>
    <name evidence="4" type="ORF">SD71_13910</name>
</gene>
<dbReference type="SUPFAM" id="SSF53448">
    <property type="entry name" value="Nucleotide-diphospho-sugar transferases"/>
    <property type="match status" value="1"/>
</dbReference>
<comment type="caution">
    <text evidence="4">The sequence shown here is derived from an EMBL/GenBank/DDBJ whole genome shotgun (WGS) entry which is preliminary data.</text>
</comment>
<organism evidence="4 5">
    <name type="scientific">Cohnella kolymensis</name>
    <dbReference type="NCBI Taxonomy" id="1590652"/>
    <lineage>
        <taxon>Bacteria</taxon>
        <taxon>Bacillati</taxon>
        <taxon>Bacillota</taxon>
        <taxon>Bacilli</taxon>
        <taxon>Bacillales</taxon>
        <taxon>Paenibacillaceae</taxon>
        <taxon>Cohnella</taxon>
    </lineage>
</organism>
<dbReference type="EMBL" id="JXAL01000022">
    <property type="protein sequence ID" value="KIL35400.1"/>
    <property type="molecule type" value="Genomic_DNA"/>
</dbReference>
<keyword evidence="2 4" id="KW-0808">Transferase</keyword>
<reference evidence="4 5" key="1">
    <citation type="submission" date="2014-12" db="EMBL/GenBank/DDBJ databases">
        <title>Draft genome sequence of Cohnella kolymensis strain B-2846.</title>
        <authorList>
            <person name="Karlyshev A.V."/>
            <person name="Kudryashova E.B."/>
        </authorList>
    </citation>
    <scope>NUCLEOTIDE SEQUENCE [LARGE SCALE GENOMIC DNA]</scope>
    <source>
        <strain evidence="4 5">VKM B-2846</strain>
    </source>
</reference>
<sequence length="315" mass="36399">MTLSVVYSSDNNYAQHVGVSMLSLFENNKHFGIIQVYLIENHISSDNKQQLNSICRNYGRSIKYIDFGEFSDKLKLNIGNSISINSYARLFLSSVLHVDKVIYLDCDSIINESLSELWDTDISNYHAAGVCDTVSDDTKLRIKLGANHSYINAGMLLINLKKWRESDIENQFLEFIRSYSGKVFHHDQGTINGVLYDKILLLHPKFNAMTTIFTMTREEMMRYYGMKSYYSDAELKQAAIRPVFVHFTPAFVNRPWIKGSKHPLVSLYKHYLNMSPWKDADLWNDSRGQAEKIIAFLYNHLPFRMADGICKLISR</sequence>
<dbReference type="Gene3D" id="3.90.550.10">
    <property type="entry name" value="Spore Coat Polysaccharide Biosynthesis Protein SpsA, Chain A"/>
    <property type="match status" value="1"/>
</dbReference>
<dbReference type="RefSeq" id="WP_041064241.1">
    <property type="nucleotide sequence ID" value="NZ_JXAL01000022.1"/>
</dbReference>
<keyword evidence="5" id="KW-1185">Reference proteome</keyword>
<keyword evidence="3" id="KW-0479">Metal-binding</keyword>
<evidence type="ECO:0000256" key="3">
    <source>
        <dbReference type="ARBA" id="ARBA00022723"/>
    </source>
</evidence>
<evidence type="ECO:0000256" key="2">
    <source>
        <dbReference type="ARBA" id="ARBA00022679"/>
    </source>
</evidence>
<evidence type="ECO:0000313" key="5">
    <source>
        <dbReference type="Proteomes" id="UP000054526"/>
    </source>
</evidence>
<evidence type="ECO:0000256" key="1">
    <source>
        <dbReference type="ARBA" id="ARBA00022676"/>
    </source>
</evidence>
<dbReference type="GO" id="GO:0016740">
    <property type="term" value="F:transferase activity"/>
    <property type="evidence" value="ECO:0007669"/>
    <property type="project" value="UniProtKB-KW"/>
</dbReference>